<dbReference type="EMBL" id="ACIS01000002">
    <property type="protein sequence ID" value="EEG09686.1"/>
    <property type="molecule type" value="Genomic_DNA"/>
</dbReference>
<evidence type="ECO:0000313" key="2">
    <source>
        <dbReference type="Proteomes" id="UP000003165"/>
    </source>
</evidence>
<organism evidence="1 2">
    <name type="scientific">Pseudogulbenkiania ferrooxidans 2002</name>
    <dbReference type="NCBI Taxonomy" id="279714"/>
    <lineage>
        <taxon>Bacteria</taxon>
        <taxon>Pseudomonadati</taxon>
        <taxon>Pseudomonadota</taxon>
        <taxon>Betaproteobacteria</taxon>
        <taxon>Neisseriales</taxon>
        <taxon>Chromobacteriaceae</taxon>
        <taxon>Pseudogulbenkiania</taxon>
    </lineage>
</organism>
<protein>
    <submittedName>
        <fullName evidence="1">Uncharacterized protein</fullName>
    </submittedName>
</protein>
<accession>B9Z0T0</accession>
<reference evidence="1 2" key="1">
    <citation type="submission" date="2009-02" db="EMBL/GenBank/DDBJ databases">
        <title>Sequencing of the draft genome and assembly of Lutiella nitroferrum 2002.</title>
        <authorList>
            <consortium name="US DOE Joint Genome Institute (JGI-PGF)"/>
            <person name="Lucas S."/>
            <person name="Copeland A."/>
            <person name="Lapidus A."/>
            <person name="Glavina del Rio T."/>
            <person name="Tice H."/>
            <person name="Bruce D."/>
            <person name="Goodwin L."/>
            <person name="Pitluck S."/>
            <person name="Larimer F."/>
            <person name="Land M.L."/>
            <person name="Hauser L."/>
            <person name="Coates J.D."/>
        </authorList>
    </citation>
    <scope>NUCLEOTIDE SEQUENCE [LARGE SCALE GENOMIC DNA]</scope>
    <source>
        <strain evidence="1 2">2002</strain>
    </source>
</reference>
<gene>
    <name evidence="1" type="ORF">FuraDRAFT_0702</name>
</gene>
<sequence precursor="true">MWAWLSGIALGIALLLTTLAYLEPGFMLGLSNLIVICF</sequence>
<dbReference type="AlphaFoldDB" id="B9Z0T0"/>
<keyword evidence="2" id="KW-1185">Reference proteome</keyword>
<proteinExistence type="predicted"/>
<comment type="caution">
    <text evidence="1">The sequence shown here is derived from an EMBL/GenBank/DDBJ whole genome shotgun (WGS) entry which is preliminary data.</text>
</comment>
<dbReference type="Proteomes" id="UP000003165">
    <property type="component" value="Unassembled WGS sequence"/>
</dbReference>
<name>B9Z0T0_9NEIS</name>
<evidence type="ECO:0000313" key="1">
    <source>
        <dbReference type="EMBL" id="EEG09686.1"/>
    </source>
</evidence>